<comment type="caution">
    <text evidence="1">The sequence shown here is derived from an EMBL/GenBank/DDBJ whole genome shotgun (WGS) entry which is preliminary data.</text>
</comment>
<sequence>MSRDISSSSGHCAISHSLELLPIPVERPPNELLALIFKVAADLPLRRHELPVPLVVAGVSTRWRAVVLSSPKVWTTIRVSARRHLAHAALFLQRSIPLPFRLGVNTEHPTRLVDSASLWNVLQPHVARCSALALCVSEDELKKWNVALREQRTSLELRLLSLTVHSYAPEELWGPPDSLLDLANVFPDLVSLRLSIAPTMYLPERLTALRLTTLNVRCTWDGAFLRHLCHHTRVLETLVLRDYSASVFAGAPLTSLPSLTALILEYGNDALVEGLINVTLFLDLPNLARLHIKGSHVPSVGDPLNPSQARAFHALRTLRLEDVAFLRPLETAAIQMVAARIDHLQLVNTPVGCCDTLVRTYPHLRTLELSAGTPLPLPVFAGISVRALPAGPAHSVPGELAFYASNIRSAGGQVEFERELRAHACSDFCALHNQSPWGDTRSDAERDADRDAERRIRRTNFEVGWGTPCRNTKGGGASFVCVT</sequence>
<organism evidence="1 2">
    <name type="scientific">Mycena rosella</name>
    <name type="common">Pink bonnet</name>
    <name type="synonym">Agaricus rosellus</name>
    <dbReference type="NCBI Taxonomy" id="1033263"/>
    <lineage>
        <taxon>Eukaryota</taxon>
        <taxon>Fungi</taxon>
        <taxon>Dikarya</taxon>
        <taxon>Basidiomycota</taxon>
        <taxon>Agaricomycotina</taxon>
        <taxon>Agaricomycetes</taxon>
        <taxon>Agaricomycetidae</taxon>
        <taxon>Agaricales</taxon>
        <taxon>Marasmiineae</taxon>
        <taxon>Mycenaceae</taxon>
        <taxon>Mycena</taxon>
    </lineage>
</organism>
<name>A0AAD7BFF3_MYCRO</name>
<reference evidence="1" key="1">
    <citation type="submission" date="2023-03" db="EMBL/GenBank/DDBJ databases">
        <title>Massive genome expansion in bonnet fungi (Mycena s.s.) driven by repeated elements and novel gene families across ecological guilds.</title>
        <authorList>
            <consortium name="Lawrence Berkeley National Laboratory"/>
            <person name="Harder C.B."/>
            <person name="Miyauchi S."/>
            <person name="Viragh M."/>
            <person name="Kuo A."/>
            <person name="Thoen E."/>
            <person name="Andreopoulos B."/>
            <person name="Lu D."/>
            <person name="Skrede I."/>
            <person name="Drula E."/>
            <person name="Henrissat B."/>
            <person name="Morin E."/>
            <person name="Kohler A."/>
            <person name="Barry K."/>
            <person name="LaButti K."/>
            <person name="Morin E."/>
            <person name="Salamov A."/>
            <person name="Lipzen A."/>
            <person name="Mereny Z."/>
            <person name="Hegedus B."/>
            <person name="Baldrian P."/>
            <person name="Stursova M."/>
            <person name="Weitz H."/>
            <person name="Taylor A."/>
            <person name="Grigoriev I.V."/>
            <person name="Nagy L.G."/>
            <person name="Martin F."/>
            <person name="Kauserud H."/>
        </authorList>
    </citation>
    <scope>NUCLEOTIDE SEQUENCE</scope>
    <source>
        <strain evidence="1">CBHHK067</strain>
    </source>
</reference>
<protein>
    <recommendedName>
        <fullName evidence="3">F-box domain-containing protein</fullName>
    </recommendedName>
</protein>
<proteinExistence type="predicted"/>
<gene>
    <name evidence="1" type="ORF">B0H17DRAFT_1114300</name>
</gene>
<dbReference type="EMBL" id="JARKIE010000739">
    <property type="protein sequence ID" value="KAJ7618994.1"/>
    <property type="molecule type" value="Genomic_DNA"/>
</dbReference>
<evidence type="ECO:0000313" key="2">
    <source>
        <dbReference type="Proteomes" id="UP001221757"/>
    </source>
</evidence>
<dbReference type="Gene3D" id="3.80.10.10">
    <property type="entry name" value="Ribonuclease Inhibitor"/>
    <property type="match status" value="1"/>
</dbReference>
<dbReference type="Proteomes" id="UP001221757">
    <property type="component" value="Unassembled WGS sequence"/>
</dbReference>
<dbReference type="AlphaFoldDB" id="A0AAD7BFF3"/>
<evidence type="ECO:0000313" key="1">
    <source>
        <dbReference type="EMBL" id="KAJ7618994.1"/>
    </source>
</evidence>
<dbReference type="InterPro" id="IPR032675">
    <property type="entry name" value="LRR_dom_sf"/>
</dbReference>
<dbReference type="SUPFAM" id="SSF52047">
    <property type="entry name" value="RNI-like"/>
    <property type="match status" value="1"/>
</dbReference>
<keyword evidence="2" id="KW-1185">Reference proteome</keyword>
<accession>A0AAD7BFF3</accession>
<evidence type="ECO:0008006" key="3">
    <source>
        <dbReference type="Google" id="ProtNLM"/>
    </source>
</evidence>